<dbReference type="OrthoDB" id="5360244at2"/>
<evidence type="ECO:0008006" key="3">
    <source>
        <dbReference type="Google" id="ProtNLM"/>
    </source>
</evidence>
<dbReference type="eggNOG" id="COG0770">
    <property type="taxonomic scope" value="Bacteria"/>
</dbReference>
<keyword evidence="2" id="KW-1185">Reference proteome</keyword>
<evidence type="ECO:0000313" key="1">
    <source>
        <dbReference type="EMBL" id="EEV16805.1"/>
    </source>
</evidence>
<reference evidence="1 2" key="1">
    <citation type="submission" date="2009-07" db="EMBL/GenBank/DDBJ databases">
        <authorList>
            <person name="Madupu R."/>
            <person name="Sebastian Y."/>
            <person name="Durkin A.S."/>
            <person name="Torralba M."/>
            <person name="Methe B."/>
            <person name="Sutton G.G."/>
            <person name="Strausberg R.L."/>
            <person name="Nelson K.E."/>
        </authorList>
    </citation>
    <scope>NUCLEOTIDE SEQUENCE [LARGE SCALE GENOMIC DNA]</scope>
    <source>
        <strain evidence="1 2">RM3268</strain>
    </source>
</reference>
<dbReference type="RefSeq" id="WP_005871617.1">
    <property type="nucleotide sequence ID" value="NZ_ACYG01000027.1"/>
</dbReference>
<name>C8PIQ0_9BACT</name>
<sequence>MVNLLNLTRIVNGTMLNNPAISAVESFAIEPAKVAKKSAFIALGANERDVRTAIDNGAYAIIFDNNFKPLNDEIAFIKVENLCSALVRLIKFLGETWRHGFVLINEVQSEILRYTSVPKNLMFAPRSKGELFISLLNAKEKNTYFTTDSELLQSLGISPVRVPASDDFRLLYGGSIFYSSFVFGGLYYSNLIFPQLFLPELCGVIEYLSRKNIPFKFQSLSAFGHFEPIFVDRFFNVSSLGGSYRAFIAESDPELFAREAEFLRAKFREKIIVCASWEDRLDGVKIDFRFNKLSALKSLPEFHYALVFAEKSAILQLLNQKPQEKNLFF</sequence>
<organism evidence="1 2">
    <name type="scientific">Campylobacter gracilis RM3268</name>
    <dbReference type="NCBI Taxonomy" id="553220"/>
    <lineage>
        <taxon>Bacteria</taxon>
        <taxon>Pseudomonadati</taxon>
        <taxon>Campylobacterota</taxon>
        <taxon>Epsilonproteobacteria</taxon>
        <taxon>Campylobacterales</taxon>
        <taxon>Campylobacteraceae</taxon>
        <taxon>Campylobacter</taxon>
    </lineage>
</organism>
<dbReference type="Gene3D" id="3.40.1390.10">
    <property type="entry name" value="MurE/MurF, N-terminal domain"/>
    <property type="match status" value="1"/>
</dbReference>
<dbReference type="EMBL" id="ACYG01000027">
    <property type="protein sequence ID" value="EEV16805.1"/>
    <property type="molecule type" value="Genomic_DNA"/>
</dbReference>
<comment type="caution">
    <text evidence="1">The sequence shown here is derived from an EMBL/GenBank/DDBJ whole genome shotgun (WGS) entry which is preliminary data.</text>
</comment>
<evidence type="ECO:0000313" key="2">
    <source>
        <dbReference type="Proteomes" id="UP000005709"/>
    </source>
</evidence>
<protein>
    <recommendedName>
        <fullName evidence="3">Ferrochelatase</fullName>
    </recommendedName>
</protein>
<dbReference type="STRING" id="824.CGRAC_1028"/>
<proteinExistence type="predicted"/>
<accession>C8PIQ0</accession>
<dbReference type="Proteomes" id="UP000005709">
    <property type="component" value="Unassembled WGS sequence"/>
</dbReference>
<gene>
    <name evidence="1" type="ORF">CAMGR0001_1099</name>
</gene>
<dbReference type="AlphaFoldDB" id="C8PIQ0"/>